<keyword evidence="3" id="KW-1185">Reference proteome</keyword>
<feature type="region of interest" description="Disordered" evidence="1">
    <location>
        <begin position="1"/>
        <end position="47"/>
    </location>
</feature>
<dbReference type="EMBL" id="AP029265">
    <property type="protein sequence ID" value="BFF98859.1"/>
    <property type="molecule type" value="Genomic_DNA"/>
</dbReference>
<proteinExistence type="predicted"/>
<accession>A0AAU9FT91</accession>
<organism evidence="2 3">
    <name type="scientific">Drosophila madeirensis</name>
    <name type="common">Fruit fly</name>
    <dbReference type="NCBI Taxonomy" id="30013"/>
    <lineage>
        <taxon>Eukaryota</taxon>
        <taxon>Metazoa</taxon>
        <taxon>Ecdysozoa</taxon>
        <taxon>Arthropoda</taxon>
        <taxon>Hexapoda</taxon>
        <taxon>Insecta</taxon>
        <taxon>Pterygota</taxon>
        <taxon>Neoptera</taxon>
        <taxon>Endopterygota</taxon>
        <taxon>Diptera</taxon>
        <taxon>Brachycera</taxon>
        <taxon>Muscomorpha</taxon>
        <taxon>Ephydroidea</taxon>
        <taxon>Drosophilidae</taxon>
        <taxon>Drosophila</taxon>
        <taxon>Sophophora</taxon>
    </lineage>
</organism>
<reference evidence="2 3" key="1">
    <citation type="submission" date="2024-02" db="EMBL/GenBank/DDBJ databases">
        <title>A chromosome-level genome assembly of Drosophila madeirensis, a fruit fly species endemic to Madeira island.</title>
        <authorList>
            <person name="Tomihara K."/>
            <person name="Llopart A."/>
            <person name="Yamamoto D."/>
        </authorList>
    </citation>
    <scope>NUCLEOTIDE SEQUENCE [LARGE SCALE GENOMIC DNA]</scope>
    <source>
        <strain evidence="2 3">RF1</strain>
    </source>
</reference>
<gene>
    <name evidence="2" type="ORF">DMAD_06900</name>
</gene>
<evidence type="ECO:0000313" key="3">
    <source>
        <dbReference type="Proteomes" id="UP001500889"/>
    </source>
</evidence>
<sequence length="88" mass="9684">MLAESWIRGSSVQPPVGPWHGRGMGLTGEEHASHNSELITGQGEKPPLLRHGLAPRLPPAFGATLAIWQWNEQPYRSRGHVGVMRSRV</sequence>
<evidence type="ECO:0000256" key="1">
    <source>
        <dbReference type="SAM" id="MobiDB-lite"/>
    </source>
</evidence>
<dbReference type="Proteomes" id="UP001500889">
    <property type="component" value="Chromosome J"/>
</dbReference>
<dbReference type="AlphaFoldDB" id="A0AAU9FT91"/>
<protein>
    <submittedName>
        <fullName evidence="2">Uncharacterized protein</fullName>
    </submittedName>
</protein>
<evidence type="ECO:0000313" key="2">
    <source>
        <dbReference type="EMBL" id="BFF98859.1"/>
    </source>
</evidence>
<name>A0AAU9FT91_DROMD</name>